<name>A0A163FEP9_DIDRA</name>
<evidence type="ECO:0000256" key="2">
    <source>
        <dbReference type="SAM" id="MobiDB-lite"/>
    </source>
</evidence>
<evidence type="ECO:0000313" key="3">
    <source>
        <dbReference type="EMBL" id="KZM24314.1"/>
    </source>
</evidence>
<protein>
    <submittedName>
        <fullName evidence="3">GTP binding</fullName>
    </submittedName>
</protein>
<dbReference type="Pfam" id="PF04548">
    <property type="entry name" value="AIG1"/>
    <property type="match status" value="1"/>
</dbReference>
<evidence type="ECO:0000256" key="1">
    <source>
        <dbReference type="ARBA" id="ARBA00022741"/>
    </source>
</evidence>
<reference evidence="3 4" key="1">
    <citation type="journal article" date="2016" name="Sci. Rep.">
        <title>Draft genome sequencing and secretome analysis of fungal phytopathogen Ascochyta rabiei provides insight into the necrotrophic effector repertoire.</title>
        <authorList>
            <person name="Verma S."/>
            <person name="Gazara R.K."/>
            <person name="Nizam S."/>
            <person name="Parween S."/>
            <person name="Chattopadhyay D."/>
            <person name="Verma P.K."/>
        </authorList>
    </citation>
    <scope>NUCLEOTIDE SEQUENCE [LARGE SCALE GENOMIC DNA]</scope>
    <source>
        <strain evidence="3 4">ArDII</strain>
    </source>
</reference>
<keyword evidence="1" id="KW-0547">Nucleotide-binding</keyword>
<evidence type="ECO:0000313" key="4">
    <source>
        <dbReference type="Proteomes" id="UP000076837"/>
    </source>
</evidence>
<dbReference type="Proteomes" id="UP000076837">
    <property type="component" value="Unassembled WGS sequence"/>
</dbReference>
<dbReference type="EMBL" id="JYNV01000165">
    <property type="protein sequence ID" value="KZM24314.1"/>
    <property type="molecule type" value="Genomic_DNA"/>
</dbReference>
<dbReference type="STRING" id="5454.A0A163FEP9"/>
<feature type="region of interest" description="Disordered" evidence="2">
    <location>
        <begin position="245"/>
        <end position="322"/>
    </location>
</feature>
<accession>A0A163FEP9</accession>
<proteinExistence type="predicted"/>
<feature type="compositionally biased region" description="Basic and acidic residues" evidence="2">
    <location>
        <begin position="245"/>
        <end position="285"/>
    </location>
</feature>
<dbReference type="GO" id="GO:0005525">
    <property type="term" value="F:GTP binding"/>
    <property type="evidence" value="ECO:0007669"/>
    <property type="project" value="InterPro"/>
</dbReference>
<dbReference type="OrthoDB" id="8954335at2759"/>
<sequence>MILVLGGTGTGKSSFVATTSGQAVGVGHDLRSFTATCQAVEFNLADRQVVQLIDTPGFSDTSRPDLDVLKAIAGWLQTNKAAIAGVVYLHRIDERRFTGTHRLVFDIVRAICGKHFYPHLVLCTTMWDKLHRDVLGEAEERESELVGAEDLWNPLLERQAEYMRYTGDRASGLAIIQKLLEHPATGKMELQLELRNPCDVEDTRAGRVITAELRKKEERLRQERLKEEEEERELREQLSLEREALQRDEQKKREQEAAMFRRTDRRSSGGSRNERRPRESRDVREVVPSTRSNRDGKGRLTELHDGAGSASQSRWGLGFLRK</sequence>
<dbReference type="AlphaFoldDB" id="A0A163FEP9"/>
<dbReference type="SUPFAM" id="SSF52540">
    <property type="entry name" value="P-loop containing nucleoside triphosphate hydrolases"/>
    <property type="match status" value="1"/>
</dbReference>
<dbReference type="InterPro" id="IPR006703">
    <property type="entry name" value="G_AIG1"/>
</dbReference>
<dbReference type="Gene3D" id="3.40.50.300">
    <property type="entry name" value="P-loop containing nucleotide triphosphate hydrolases"/>
    <property type="match status" value="1"/>
</dbReference>
<dbReference type="InterPro" id="IPR027417">
    <property type="entry name" value="P-loop_NTPase"/>
</dbReference>
<organism evidence="3 4">
    <name type="scientific">Didymella rabiei</name>
    <name type="common">Chickpea ascochyta blight fungus</name>
    <name type="synonym">Mycosphaerella rabiei</name>
    <dbReference type="NCBI Taxonomy" id="5454"/>
    <lineage>
        <taxon>Eukaryota</taxon>
        <taxon>Fungi</taxon>
        <taxon>Dikarya</taxon>
        <taxon>Ascomycota</taxon>
        <taxon>Pezizomycotina</taxon>
        <taxon>Dothideomycetes</taxon>
        <taxon>Pleosporomycetidae</taxon>
        <taxon>Pleosporales</taxon>
        <taxon>Pleosporineae</taxon>
        <taxon>Didymellaceae</taxon>
        <taxon>Ascochyta</taxon>
    </lineage>
</organism>
<feature type="compositionally biased region" description="Basic and acidic residues" evidence="2">
    <location>
        <begin position="292"/>
        <end position="305"/>
    </location>
</feature>
<gene>
    <name evidence="3" type="ORF">ST47_g4520</name>
</gene>
<keyword evidence="4" id="KW-1185">Reference proteome</keyword>
<comment type="caution">
    <text evidence="3">The sequence shown here is derived from an EMBL/GenBank/DDBJ whole genome shotgun (WGS) entry which is preliminary data.</text>
</comment>